<protein>
    <submittedName>
        <fullName evidence="1">Uncharacterized protein</fullName>
    </submittedName>
</protein>
<evidence type="ECO:0000313" key="1">
    <source>
        <dbReference type="EMBL" id="GFY99614.1"/>
    </source>
</evidence>
<sequence length="165" mass="18180">MKLILQSHGVLNTVSWGIMMPLGFMTARYLKAVGPSTDPLWFYLHIALSASGVYNWHGGGCNWPPPPPPQIFRHPSTLPHGHWDLTLLPWTASGLGSNFSTCQGSQDSAFLKPAVGWVIALWCYLRGNRAFLCCARGLEEVDKRWKNRCAQEVTISVNEAGGNTA</sequence>
<dbReference type="PANTHER" id="PTHR23130:SF171">
    <property type="entry name" value="OS01G0895300 PROTEIN"/>
    <property type="match status" value="1"/>
</dbReference>
<keyword evidence="2" id="KW-1185">Reference proteome</keyword>
<dbReference type="PANTHER" id="PTHR23130">
    <property type="entry name" value="CYTOCHROME B561 AND DOMON DOMAIN-CONTAINING PROTEIN"/>
    <property type="match status" value="1"/>
</dbReference>
<evidence type="ECO:0000313" key="2">
    <source>
        <dbReference type="Proteomes" id="UP000585474"/>
    </source>
</evidence>
<accession>A0A7J0FLP0</accession>
<dbReference type="AlphaFoldDB" id="A0A7J0FLP0"/>
<proteinExistence type="predicted"/>
<gene>
    <name evidence="1" type="ORF">Acr_13g0010140</name>
</gene>
<name>A0A7J0FLP0_9ERIC</name>
<dbReference type="Proteomes" id="UP000585474">
    <property type="component" value="Unassembled WGS sequence"/>
</dbReference>
<reference evidence="1 2" key="1">
    <citation type="submission" date="2019-07" db="EMBL/GenBank/DDBJ databases">
        <title>De Novo Assembly of kiwifruit Actinidia rufa.</title>
        <authorList>
            <person name="Sugita-Konishi S."/>
            <person name="Sato K."/>
            <person name="Mori E."/>
            <person name="Abe Y."/>
            <person name="Kisaki G."/>
            <person name="Hamano K."/>
            <person name="Suezawa K."/>
            <person name="Otani M."/>
            <person name="Fukuda T."/>
            <person name="Manabe T."/>
            <person name="Gomi K."/>
            <person name="Tabuchi M."/>
            <person name="Akimitsu K."/>
            <person name="Kataoka I."/>
        </authorList>
    </citation>
    <scope>NUCLEOTIDE SEQUENCE [LARGE SCALE GENOMIC DNA]</scope>
    <source>
        <strain evidence="2">cv. Fuchu</strain>
    </source>
</reference>
<comment type="caution">
    <text evidence="1">The sequence shown here is derived from an EMBL/GenBank/DDBJ whole genome shotgun (WGS) entry which is preliminary data.</text>
</comment>
<dbReference type="EMBL" id="BJWL01000013">
    <property type="protein sequence ID" value="GFY99614.1"/>
    <property type="molecule type" value="Genomic_DNA"/>
</dbReference>
<dbReference type="OrthoDB" id="2419613at2759"/>
<organism evidence="1 2">
    <name type="scientific">Actinidia rufa</name>
    <dbReference type="NCBI Taxonomy" id="165716"/>
    <lineage>
        <taxon>Eukaryota</taxon>
        <taxon>Viridiplantae</taxon>
        <taxon>Streptophyta</taxon>
        <taxon>Embryophyta</taxon>
        <taxon>Tracheophyta</taxon>
        <taxon>Spermatophyta</taxon>
        <taxon>Magnoliopsida</taxon>
        <taxon>eudicotyledons</taxon>
        <taxon>Gunneridae</taxon>
        <taxon>Pentapetalae</taxon>
        <taxon>asterids</taxon>
        <taxon>Ericales</taxon>
        <taxon>Actinidiaceae</taxon>
        <taxon>Actinidia</taxon>
    </lineage>
</organism>